<dbReference type="EMBL" id="SUTF01000003">
    <property type="protein sequence ID" value="MBE6510178.1"/>
    <property type="molecule type" value="Genomic_DNA"/>
</dbReference>
<sequence>MSWVNVGRIKGDTGSSGGSAYITLDSAHGIIYLGDDDHEYTITLASLKGAKGDTGATGPAGPVNLVSTLDTADSTNAVTNGAIATAIQNVTNQIGTITSAQTANLTLLGS</sequence>
<gene>
    <name evidence="1" type="ORF">E7Z74_02760</name>
</gene>
<protein>
    <submittedName>
        <fullName evidence="1">Uncharacterized protein</fullName>
    </submittedName>
</protein>
<proteinExistence type="predicted"/>
<accession>A0A8T3VP35</accession>
<evidence type="ECO:0000313" key="2">
    <source>
        <dbReference type="Proteomes" id="UP000713479"/>
    </source>
</evidence>
<reference evidence="1" key="1">
    <citation type="submission" date="2019-04" db="EMBL/GenBank/DDBJ databases">
        <title>Evolution of Biomass-Degrading Anaerobic Consortia Revealed by Metagenomics.</title>
        <authorList>
            <person name="Peng X."/>
        </authorList>
    </citation>
    <scope>NUCLEOTIDE SEQUENCE</scope>
    <source>
        <strain evidence="1">SIG13</strain>
    </source>
</reference>
<comment type="caution">
    <text evidence="1">The sequence shown here is derived from an EMBL/GenBank/DDBJ whole genome shotgun (WGS) entry which is preliminary data.</text>
</comment>
<name>A0A8T3VP35_9EURY</name>
<organism evidence="1 2">
    <name type="scientific">Methanobrevibacter millerae</name>
    <dbReference type="NCBI Taxonomy" id="230361"/>
    <lineage>
        <taxon>Archaea</taxon>
        <taxon>Methanobacteriati</taxon>
        <taxon>Methanobacteriota</taxon>
        <taxon>Methanomada group</taxon>
        <taxon>Methanobacteria</taxon>
        <taxon>Methanobacteriales</taxon>
        <taxon>Methanobacteriaceae</taxon>
        <taxon>Methanobrevibacter</taxon>
    </lineage>
</organism>
<dbReference type="AlphaFoldDB" id="A0A8T3VP35"/>
<evidence type="ECO:0000313" key="1">
    <source>
        <dbReference type="EMBL" id="MBE6510178.1"/>
    </source>
</evidence>
<dbReference type="Proteomes" id="UP000713479">
    <property type="component" value="Unassembled WGS sequence"/>
</dbReference>